<feature type="transmembrane region" description="Helical" evidence="1">
    <location>
        <begin position="72"/>
        <end position="94"/>
    </location>
</feature>
<dbReference type="InterPro" id="IPR045221">
    <property type="entry name" value="Sphingomyelin_synth-like"/>
</dbReference>
<protein>
    <submittedName>
        <fullName evidence="2">Uncharacterized protein</fullName>
    </submittedName>
</protein>
<proteinExistence type="predicted"/>
<dbReference type="GO" id="GO:0046513">
    <property type="term" value="P:ceramide biosynthetic process"/>
    <property type="evidence" value="ECO:0007669"/>
    <property type="project" value="TreeGrafter"/>
</dbReference>
<evidence type="ECO:0000256" key="1">
    <source>
        <dbReference type="SAM" id="Phobius"/>
    </source>
</evidence>
<organism evidence="2 3">
    <name type="scientific">Gongylonema pulchrum</name>
    <dbReference type="NCBI Taxonomy" id="637853"/>
    <lineage>
        <taxon>Eukaryota</taxon>
        <taxon>Metazoa</taxon>
        <taxon>Ecdysozoa</taxon>
        <taxon>Nematoda</taxon>
        <taxon>Chromadorea</taxon>
        <taxon>Rhabditida</taxon>
        <taxon>Spirurina</taxon>
        <taxon>Spiruromorpha</taxon>
        <taxon>Spiruroidea</taxon>
        <taxon>Gongylonematidae</taxon>
        <taxon>Gongylonema</taxon>
    </lineage>
</organism>
<keyword evidence="1" id="KW-0472">Membrane</keyword>
<keyword evidence="1" id="KW-1133">Transmembrane helix</keyword>
<dbReference type="EMBL" id="UYRT01000388">
    <property type="protein sequence ID" value="VDK28098.1"/>
    <property type="molecule type" value="Genomic_DNA"/>
</dbReference>
<keyword evidence="3" id="KW-1185">Reference proteome</keyword>
<dbReference type="AlphaFoldDB" id="A0A3P6QBB8"/>
<reference evidence="2 3" key="1">
    <citation type="submission" date="2018-11" db="EMBL/GenBank/DDBJ databases">
        <authorList>
            <consortium name="Pathogen Informatics"/>
        </authorList>
    </citation>
    <scope>NUCLEOTIDE SEQUENCE [LARGE SCALE GENOMIC DNA]</scope>
</reference>
<dbReference type="GO" id="GO:0033188">
    <property type="term" value="F:sphingomyelin synthase activity"/>
    <property type="evidence" value="ECO:0007669"/>
    <property type="project" value="TreeGrafter"/>
</dbReference>
<dbReference type="PANTHER" id="PTHR21290">
    <property type="entry name" value="SPHINGOMYELIN SYNTHETASE"/>
    <property type="match status" value="1"/>
</dbReference>
<dbReference type="GO" id="GO:0005789">
    <property type="term" value="C:endoplasmic reticulum membrane"/>
    <property type="evidence" value="ECO:0007669"/>
    <property type="project" value="TreeGrafter"/>
</dbReference>
<name>A0A3P6QBB8_9BILA</name>
<sequence length="131" mass="15223">MANELALAWIHERVPRDGARPLPDLWFSVFPEVRKIFETISNSSELIMVVIVANAFFVMFCHQYRWIVVRRVFFCAALCYTFRAFCITIFQVPVPSEKTFCAPKSDGSLKIVVDRVLRTFWSAGIEQIRSR</sequence>
<dbReference type="GO" id="GO:0006686">
    <property type="term" value="P:sphingomyelin biosynthetic process"/>
    <property type="evidence" value="ECO:0007669"/>
    <property type="project" value="TreeGrafter"/>
</dbReference>
<dbReference type="Proteomes" id="UP000271098">
    <property type="component" value="Unassembled WGS sequence"/>
</dbReference>
<dbReference type="OrthoDB" id="422827at2759"/>
<dbReference type="GO" id="GO:0000139">
    <property type="term" value="C:Golgi membrane"/>
    <property type="evidence" value="ECO:0007669"/>
    <property type="project" value="TreeGrafter"/>
</dbReference>
<dbReference type="PANTHER" id="PTHR21290:SF4">
    <property type="entry name" value="SPHINGOMYELIN SYNTHASE-RELATED 2"/>
    <property type="match status" value="1"/>
</dbReference>
<keyword evidence="1" id="KW-0812">Transmembrane</keyword>
<evidence type="ECO:0000313" key="3">
    <source>
        <dbReference type="Proteomes" id="UP000271098"/>
    </source>
</evidence>
<evidence type="ECO:0000313" key="2">
    <source>
        <dbReference type="EMBL" id="VDK28098.1"/>
    </source>
</evidence>
<gene>
    <name evidence="2" type="ORF">GPUH_LOCUS446</name>
</gene>
<dbReference type="GO" id="GO:0005886">
    <property type="term" value="C:plasma membrane"/>
    <property type="evidence" value="ECO:0007669"/>
    <property type="project" value="TreeGrafter"/>
</dbReference>
<accession>A0A3P6QBB8</accession>
<dbReference type="GO" id="GO:0047493">
    <property type="term" value="F:ceramide cholinephosphotransferase activity"/>
    <property type="evidence" value="ECO:0007669"/>
    <property type="project" value="TreeGrafter"/>
</dbReference>
<feature type="transmembrane region" description="Helical" evidence="1">
    <location>
        <begin position="40"/>
        <end position="60"/>
    </location>
</feature>